<dbReference type="AlphaFoldDB" id="A0A8T0QM94"/>
<accession>A0A8T0QM94</accession>
<organism evidence="3 4">
    <name type="scientific">Panicum virgatum</name>
    <name type="common">Blackwell switchgrass</name>
    <dbReference type="NCBI Taxonomy" id="38727"/>
    <lineage>
        <taxon>Eukaryota</taxon>
        <taxon>Viridiplantae</taxon>
        <taxon>Streptophyta</taxon>
        <taxon>Embryophyta</taxon>
        <taxon>Tracheophyta</taxon>
        <taxon>Spermatophyta</taxon>
        <taxon>Magnoliopsida</taxon>
        <taxon>Liliopsida</taxon>
        <taxon>Poales</taxon>
        <taxon>Poaceae</taxon>
        <taxon>PACMAD clade</taxon>
        <taxon>Panicoideae</taxon>
        <taxon>Panicodae</taxon>
        <taxon>Paniceae</taxon>
        <taxon>Panicinae</taxon>
        <taxon>Panicum</taxon>
        <taxon>Panicum sect. Hiantes</taxon>
    </lineage>
</organism>
<evidence type="ECO:0000313" key="3">
    <source>
        <dbReference type="EMBL" id="KAG2571694.1"/>
    </source>
</evidence>
<gene>
    <name evidence="3" type="ORF">PVAP13_7KG116810</name>
</gene>
<dbReference type="PANTHER" id="PTHR47069:SF9">
    <property type="entry name" value="MYB_SANT-LIKE DOMAIN-CONTAINING PROTEIN"/>
    <property type="match status" value="1"/>
</dbReference>
<dbReference type="EMBL" id="CM029049">
    <property type="protein sequence ID" value="KAG2571694.1"/>
    <property type="molecule type" value="Genomic_DNA"/>
</dbReference>
<dbReference type="PANTHER" id="PTHR47069">
    <property type="match status" value="1"/>
</dbReference>
<evidence type="ECO:0000259" key="2">
    <source>
        <dbReference type="Pfam" id="PF12776"/>
    </source>
</evidence>
<dbReference type="Pfam" id="PF12776">
    <property type="entry name" value="Myb_DNA-bind_3"/>
    <property type="match status" value="1"/>
</dbReference>
<dbReference type="Proteomes" id="UP000823388">
    <property type="component" value="Chromosome 7K"/>
</dbReference>
<evidence type="ECO:0000313" key="4">
    <source>
        <dbReference type="Proteomes" id="UP000823388"/>
    </source>
</evidence>
<dbReference type="InterPro" id="IPR024752">
    <property type="entry name" value="Myb/SANT-like_dom"/>
</dbReference>
<feature type="non-terminal residue" evidence="3">
    <location>
        <position position="307"/>
    </location>
</feature>
<evidence type="ECO:0000256" key="1">
    <source>
        <dbReference type="SAM" id="MobiDB-lite"/>
    </source>
</evidence>
<comment type="caution">
    <text evidence="3">The sequence shown here is derived from an EMBL/GenBank/DDBJ whole genome shotgun (WGS) entry which is preliminary data.</text>
</comment>
<sequence>MSRDRANWDDRKLSLMLDLVAKQKELCHWGDKGPTSIGWTNIYRSFNDSTKLGYSKKQIQNKFNKLKRLYFNWRDGRKHTGLGRDPETGEVAVDPVWYAAIHGESSELPGEKYKRPPFCEQLFSIFGHTPRDRGELVSAGGHGTNQTSSGDSPRTPQEFSNEPVRSRSGGQCSKRSSREHSVCSPIKKKSSQTPSLDDCLEDLDNIIKDAKERKSRHITEAEEIAQVNQILKEDGYNESDLFFAQMDSSEESSTSRSSTDSHDVKNLAAAAEVLRRIKAILRMHPPLVNPPCPITKLSGAQWMKLSL</sequence>
<feature type="domain" description="Myb/SANT-like" evidence="2">
    <location>
        <begin position="8"/>
        <end position="97"/>
    </location>
</feature>
<protein>
    <recommendedName>
        <fullName evidence="2">Myb/SANT-like domain-containing protein</fullName>
    </recommendedName>
</protein>
<keyword evidence="4" id="KW-1185">Reference proteome</keyword>
<feature type="compositionally biased region" description="Polar residues" evidence="1">
    <location>
        <begin position="144"/>
        <end position="160"/>
    </location>
</feature>
<proteinExistence type="predicted"/>
<name>A0A8T0QM94_PANVG</name>
<feature type="region of interest" description="Disordered" evidence="1">
    <location>
        <begin position="133"/>
        <end position="198"/>
    </location>
</feature>
<reference evidence="3" key="1">
    <citation type="submission" date="2020-05" db="EMBL/GenBank/DDBJ databases">
        <title>WGS assembly of Panicum virgatum.</title>
        <authorList>
            <person name="Lovell J.T."/>
            <person name="Jenkins J."/>
            <person name="Shu S."/>
            <person name="Juenger T.E."/>
            <person name="Schmutz J."/>
        </authorList>
    </citation>
    <scope>NUCLEOTIDE SEQUENCE</scope>
    <source>
        <strain evidence="3">AP13</strain>
    </source>
</reference>